<evidence type="ECO:0000256" key="3">
    <source>
        <dbReference type="ARBA" id="ARBA00004406"/>
    </source>
</evidence>
<evidence type="ECO:0000256" key="12">
    <source>
        <dbReference type="ARBA" id="ARBA00023136"/>
    </source>
</evidence>
<dbReference type="InterPro" id="IPR001128">
    <property type="entry name" value="Cyt_P450"/>
</dbReference>
<reference evidence="17" key="1">
    <citation type="submission" date="2025-04" db="UniProtKB">
        <authorList>
            <consortium name="RefSeq"/>
        </authorList>
    </citation>
    <scope>IDENTIFICATION</scope>
    <source>
        <tissue evidence="17">Whole insect</tissue>
    </source>
</reference>
<evidence type="ECO:0000256" key="11">
    <source>
        <dbReference type="ARBA" id="ARBA00023033"/>
    </source>
</evidence>
<dbReference type="PANTHER" id="PTHR24292:SF100">
    <property type="entry name" value="CYTOCHROME P450 6A16, ISOFORM B-RELATED"/>
    <property type="match status" value="1"/>
</dbReference>
<proteinExistence type="inferred from homology"/>
<dbReference type="GO" id="GO:0005789">
    <property type="term" value="C:endoplasmic reticulum membrane"/>
    <property type="evidence" value="ECO:0007669"/>
    <property type="project" value="UniProtKB-SubCell"/>
</dbReference>
<keyword evidence="12" id="KW-0472">Membrane</keyword>
<dbReference type="PRINTS" id="PR00463">
    <property type="entry name" value="EP450I"/>
</dbReference>
<evidence type="ECO:0000256" key="5">
    <source>
        <dbReference type="ARBA" id="ARBA00022617"/>
    </source>
</evidence>
<dbReference type="InterPro" id="IPR050476">
    <property type="entry name" value="Insect_CytP450_Detox"/>
</dbReference>
<dbReference type="Gene3D" id="1.10.630.10">
    <property type="entry name" value="Cytochrome P450"/>
    <property type="match status" value="1"/>
</dbReference>
<feature type="binding site" description="axial binding residue" evidence="13">
    <location>
        <position position="459"/>
    </location>
    <ligand>
        <name>heme</name>
        <dbReference type="ChEBI" id="CHEBI:30413"/>
    </ligand>
    <ligandPart>
        <name>Fe</name>
        <dbReference type="ChEBI" id="CHEBI:18248"/>
    </ligandPart>
</feature>
<dbReference type="GO" id="GO:0020037">
    <property type="term" value="F:heme binding"/>
    <property type="evidence" value="ECO:0007669"/>
    <property type="project" value="InterPro"/>
</dbReference>
<evidence type="ECO:0000313" key="16">
    <source>
        <dbReference type="Proteomes" id="UP001652700"/>
    </source>
</evidence>
<dbReference type="GO" id="GO:0004497">
    <property type="term" value="F:monooxygenase activity"/>
    <property type="evidence" value="ECO:0007669"/>
    <property type="project" value="UniProtKB-KW"/>
</dbReference>
<keyword evidence="16" id="KW-1185">Reference proteome</keyword>
<evidence type="ECO:0000256" key="9">
    <source>
        <dbReference type="ARBA" id="ARBA00023002"/>
    </source>
</evidence>
<dbReference type="GO" id="GO:0005506">
    <property type="term" value="F:iron ion binding"/>
    <property type="evidence" value="ECO:0007669"/>
    <property type="project" value="InterPro"/>
</dbReference>
<dbReference type="OrthoDB" id="2789670at2759"/>
<reference evidence="15" key="2">
    <citation type="submission" date="2025-05" db="UniProtKB">
        <authorList>
            <consortium name="EnsemblMetazoa"/>
        </authorList>
    </citation>
    <scope>IDENTIFICATION</scope>
</reference>
<dbReference type="InterPro" id="IPR002401">
    <property type="entry name" value="Cyt_P450_E_grp-I"/>
</dbReference>
<protein>
    <submittedName>
        <fullName evidence="17">Probable cytochrome P450 6a13 isoform X2</fullName>
    </submittedName>
</protein>
<dbReference type="PANTHER" id="PTHR24292">
    <property type="entry name" value="CYTOCHROME P450"/>
    <property type="match status" value="1"/>
</dbReference>
<dbReference type="InParanoid" id="A0A6P7GNI6"/>
<evidence type="ECO:0000313" key="15">
    <source>
        <dbReference type="EnsemblMetazoa" id="XP_050508496.1"/>
    </source>
</evidence>
<dbReference type="PROSITE" id="PS00086">
    <property type="entry name" value="CYTOCHROME_P450"/>
    <property type="match status" value="1"/>
</dbReference>
<dbReference type="AlphaFoldDB" id="A0A6P7GNI6"/>
<dbReference type="EnsemblMetazoa" id="XM_050652539.1">
    <property type="protein sequence ID" value="XP_050508496.1"/>
    <property type="gene ID" value="LOC126885748"/>
</dbReference>
<name>A0A6P7GNI6_DIAVI</name>
<evidence type="ECO:0000256" key="14">
    <source>
        <dbReference type="RuleBase" id="RU000461"/>
    </source>
</evidence>
<evidence type="ECO:0000256" key="1">
    <source>
        <dbReference type="ARBA" id="ARBA00001971"/>
    </source>
</evidence>
<keyword evidence="9 14" id="KW-0560">Oxidoreductase</keyword>
<evidence type="ECO:0000256" key="4">
    <source>
        <dbReference type="ARBA" id="ARBA00010617"/>
    </source>
</evidence>
<comment type="cofactor">
    <cofactor evidence="1 13">
        <name>heme</name>
        <dbReference type="ChEBI" id="CHEBI:30413"/>
    </cofactor>
</comment>
<dbReference type="InterPro" id="IPR017972">
    <property type="entry name" value="Cyt_P450_CS"/>
</dbReference>
<comment type="similarity">
    <text evidence="4 14">Belongs to the cytochrome P450 family.</text>
</comment>
<evidence type="ECO:0000256" key="10">
    <source>
        <dbReference type="ARBA" id="ARBA00023004"/>
    </source>
</evidence>
<sequence>MISLIVLAALAATIGYLYIKFKLTYWKRIGLEQIEPVHLIYGNAKDFITRNSSFGDCHTKLYNNFKSRGLKHGGIYVLLRPTYMPLDLDIIKNILQKDFNNFVNHGFYVNEEVDPLTGHLFALEDDKWRRLRTKLTPTFTSGKMKMMFSTMVACTEGLRDILKSYAKLQDAVDMKEVASRFTTDVIGSVAFGIDCNSLKNPDSEFRQFGRKIFTQTTWTRLRSVLATTIPRNFLKMIKFKQMNPEVEDFFMGVVNSTVNYREKNNLYRKDFMHLLLQLKNRGRVADDHLIFNEEDKKDADGHFLTFNELAAQCFVFFIAGFETSATTMTFALLELALNPDIQEKLREEITSVLKKHDNQVTYEAVMDMHYLDKVIHETLRKHPPLPGTPRMCNKEYQVPGTDVVLEVGTKVHIPFQAIHRDPEYYPDPEKFDPERFSEENKAKRHPFAFIPFGEGPRICIGARFGMLQAKVGVASVIKNFNVTLNKKTKVPIKYTTKSFITAIDGDVWLTMEELL</sequence>
<keyword evidence="8" id="KW-0492">Microsome</keyword>
<accession>A0A6P7GNI6</accession>
<organism evidence="17">
    <name type="scientific">Diabrotica virgifera virgifera</name>
    <name type="common">western corn rootworm</name>
    <dbReference type="NCBI Taxonomy" id="50390"/>
    <lineage>
        <taxon>Eukaryota</taxon>
        <taxon>Metazoa</taxon>
        <taxon>Ecdysozoa</taxon>
        <taxon>Arthropoda</taxon>
        <taxon>Hexapoda</taxon>
        <taxon>Insecta</taxon>
        <taxon>Pterygota</taxon>
        <taxon>Neoptera</taxon>
        <taxon>Endopterygota</taxon>
        <taxon>Coleoptera</taxon>
        <taxon>Polyphaga</taxon>
        <taxon>Cucujiformia</taxon>
        <taxon>Chrysomeloidea</taxon>
        <taxon>Chrysomelidae</taxon>
        <taxon>Galerucinae</taxon>
        <taxon>Diabroticina</taxon>
        <taxon>Diabroticites</taxon>
        <taxon>Diabrotica</taxon>
    </lineage>
</organism>
<evidence type="ECO:0000256" key="6">
    <source>
        <dbReference type="ARBA" id="ARBA00022723"/>
    </source>
</evidence>
<evidence type="ECO:0000256" key="13">
    <source>
        <dbReference type="PIRSR" id="PIRSR602401-1"/>
    </source>
</evidence>
<dbReference type="FunCoup" id="A0A6P7GNI6">
    <property type="interactions" value="303"/>
</dbReference>
<dbReference type="CDD" id="cd11056">
    <property type="entry name" value="CYP6-like"/>
    <property type="match status" value="1"/>
</dbReference>
<comment type="subcellular location">
    <subcellularLocation>
        <location evidence="3">Endoplasmic reticulum membrane</location>
        <topology evidence="3">Peripheral membrane protein</topology>
    </subcellularLocation>
    <subcellularLocation>
        <location evidence="2">Microsome membrane</location>
        <topology evidence="2">Peripheral membrane protein</topology>
    </subcellularLocation>
</comment>
<evidence type="ECO:0000256" key="8">
    <source>
        <dbReference type="ARBA" id="ARBA00022848"/>
    </source>
</evidence>
<dbReference type="Proteomes" id="UP001652700">
    <property type="component" value="Unplaced"/>
</dbReference>
<evidence type="ECO:0000256" key="7">
    <source>
        <dbReference type="ARBA" id="ARBA00022824"/>
    </source>
</evidence>
<dbReference type="SUPFAM" id="SSF48264">
    <property type="entry name" value="Cytochrome P450"/>
    <property type="match status" value="1"/>
</dbReference>
<keyword evidence="6 13" id="KW-0479">Metal-binding</keyword>
<dbReference type="PRINTS" id="PR00385">
    <property type="entry name" value="P450"/>
</dbReference>
<keyword evidence="10 13" id="KW-0408">Iron</keyword>
<dbReference type="Pfam" id="PF00067">
    <property type="entry name" value="p450"/>
    <property type="match status" value="1"/>
</dbReference>
<keyword evidence="7" id="KW-0256">Endoplasmic reticulum</keyword>
<keyword evidence="5 13" id="KW-0349">Heme</keyword>
<evidence type="ECO:0000256" key="2">
    <source>
        <dbReference type="ARBA" id="ARBA00004174"/>
    </source>
</evidence>
<keyword evidence="11 14" id="KW-0503">Monooxygenase</keyword>
<dbReference type="GO" id="GO:0016705">
    <property type="term" value="F:oxidoreductase activity, acting on paired donors, with incorporation or reduction of molecular oxygen"/>
    <property type="evidence" value="ECO:0007669"/>
    <property type="project" value="InterPro"/>
</dbReference>
<dbReference type="InterPro" id="IPR036396">
    <property type="entry name" value="Cyt_P450_sf"/>
</dbReference>
<dbReference type="FunFam" id="1.10.630.10:FF:000042">
    <property type="entry name" value="Cytochrome P450"/>
    <property type="match status" value="1"/>
</dbReference>
<evidence type="ECO:0000313" key="17">
    <source>
        <dbReference type="RefSeq" id="XP_028151199.1"/>
    </source>
</evidence>
<gene>
    <name evidence="17" type="primary">LOC114344565</name>
</gene>
<dbReference type="RefSeq" id="XP_028151199.1">
    <property type="nucleotide sequence ID" value="XM_028295398.1"/>
</dbReference>